<dbReference type="PANTHER" id="PTHR31118">
    <property type="entry name" value="CYCLASE-LIKE PROTEIN 2"/>
    <property type="match status" value="1"/>
</dbReference>
<dbReference type="GO" id="GO:0004061">
    <property type="term" value="F:arylformamidase activity"/>
    <property type="evidence" value="ECO:0007669"/>
    <property type="project" value="InterPro"/>
</dbReference>
<dbReference type="InterPro" id="IPR007325">
    <property type="entry name" value="KFase/CYL"/>
</dbReference>
<dbReference type="InterPro" id="IPR037175">
    <property type="entry name" value="KFase_sf"/>
</dbReference>
<sequence>MVYLSHVLSDYTPTYGGKDLCNIEKVKKISNGDTSNNSHIHLSSHVGTHIDAPYHFCDDGKTIDEYPPEFWACKKPWVIDLNINKNELISYNSIQIQLNEIPESTEILFIRTGFEEYRNMNDKGKFIFQGPGIQADIGYWLRKKNIHKNDWTGFYIII</sequence>
<evidence type="ECO:0008006" key="2">
    <source>
        <dbReference type="Google" id="ProtNLM"/>
    </source>
</evidence>
<evidence type="ECO:0000313" key="1">
    <source>
        <dbReference type="EMBL" id="SVC39608.1"/>
    </source>
</evidence>
<dbReference type="AlphaFoldDB" id="A0A382LSH0"/>
<name>A0A382LSH0_9ZZZZ</name>
<gene>
    <name evidence="1" type="ORF">METZ01_LOCUS292462</name>
</gene>
<reference evidence="1" key="1">
    <citation type="submission" date="2018-05" db="EMBL/GenBank/DDBJ databases">
        <authorList>
            <person name="Lanie J.A."/>
            <person name="Ng W.-L."/>
            <person name="Kazmierczak K.M."/>
            <person name="Andrzejewski T.M."/>
            <person name="Davidsen T.M."/>
            <person name="Wayne K.J."/>
            <person name="Tettelin H."/>
            <person name="Glass J.I."/>
            <person name="Rusch D."/>
            <person name="Podicherti R."/>
            <person name="Tsui H.-C.T."/>
            <person name="Winkler M.E."/>
        </authorList>
    </citation>
    <scope>NUCLEOTIDE SEQUENCE</scope>
</reference>
<dbReference type="PANTHER" id="PTHR31118:SF32">
    <property type="entry name" value="KYNURENINE FORMAMIDASE"/>
    <property type="match status" value="1"/>
</dbReference>
<dbReference type="GO" id="GO:0019441">
    <property type="term" value="P:L-tryptophan catabolic process to kynurenine"/>
    <property type="evidence" value="ECO:0007669"/>
    <property type="project" value="InterPro"/>
</dbReference>
<organism evidence="1">
    <name type="scientific">marine metagenome</name>
    <dbReference type="NCBI Taxonomy" id="408172"/>
    <lineage>
        <taxon>unclassified sequences</taxon>
        <taxon>metagenomes</taxon>
        <taxon>ecological metagenomes</taxon>
    </lineage>
</organism>
<dbReference type="Pfam" id="PF04199">
    <property type="entry name" value="Cyclase"/>
    <property type="match status" value="1"/>
</dbReference>
<dbReference type="SUPFAM" id="SSF102198">
    <property type="entry name" value="Putative cyclase"/>
    <property type="match status" value="1"/>
</dbReference>
<protein>
    <recommendedName>
        <fullName evidence="2">Cyclase family protein</fullName>
    </recommendedName>
</protein>
<dbReference type="Gene3D" id="3.50.30.50">
    <property type="entry name" value="Putative cyclase"/>
    <property type="match status" value="1"/>
</dbReference>
<accession>A0A382LSH0</accession>
<proteinExistence type="predicted"/>
<dbReference type="EMBL" id="UINC01088943">
    <property type="protein sequence ID" value="SVC39608.1"/>
    <property type="molecule type" value="Genomic_DNA"/>
</dbReference>